<evidence type="ECO:0000256" key="3">
    <source>
        <dbReference type="ARBA" id="ARBA00022827"/>
    </source>
</evidence>
<dbReference type="InterPro" id="IPR050315">
    <property type="entry name" value="FAD-oxidoreductase_2"/>
</dbReference>
<dbReference type="InterPro" id="IPR010960">
    <property type="entry name" value="Flavocytochrome_c"/>
</dbReference>
<keyword evidence="4 5" id="KW-0560">Oxidoreductase</keyword>
<dbReference type="Proteomes" id="UP000182089">
    <property type="component" value="Unassembled WGS sequence"/>
</dbReference>
<dbReference type="SUPFAM" id="SSF56425">
    <property type="entry name" value="Succinate dehydrogenase/fumarate reductase flavoprotein, catalytic domain"/>
    <property type="match status" value="1"/>
</dbReference>
<gene>
    <name evidence="7" type="ORF">SAMN05216431_10895</name>
</gene>
<comment type="similarity">
    <text evidence="5">Belongs to the FAD-dependent oxidoreductase 2 family. FRD/SDH subfamily.</text>
</comment>
<evidence type="ECO:0000256" key="1">
    <source>
        <dbReference type="ARBA" id="ARBA00001974"/>
    </source>
</evidence>
<keyword evidence="3 5" id="KW-0274">FAD</keyword>
<comment type="cofactor">
    <cofactor evidence="1">
        <name>FAD</name>
        <dbReference type="ChEBI" id="CHEBI:57692"/>
    </cofactor>
</comment>
<dbReference type="NCBIfam" id="NF005064">
    <property type="entry name" value="PRK06481.1"/>
    <property type="match status" value="1"/>
</dbReference>
<dbReference type="Gene3D" id="3.90.700.10">
    <property type="entry name" value="Succinate dehydrogenase/fumarate reductase flavoprotein, catalytic domain"/>
    <property type="match status" value="1"/>
</dbReference>
<evidence type="ECO:0000256" key="2">
    <source>
        <dbReference type="ARBA" id="ARBA00022630"/>
    </source>
</evidence>
<dbReference type="EMBL" id="FOCC01000008">
    <property type="protein sequence ID" value="SEM77062.1"/>
    <property type="molecule type" value="Genomic_DNA"/>
</dbReference>
<organism evidence="7 8">
    <name type="scientific">Ligilactobacillus ruminis</name>
    <dbReference type="NCBI Taxonomy" id="1623"/>
    <lineage>
        <taxon>Bacteria</taxon>
        <taxon>Bacillati</taxon>
        <taxon>Bacillota</taxon>
        <taxon>Bacilli</taxon>
        <taxon>Lactobacillales</taxon>
        <taxon>Lactobacillaceae</taxon>
        <taxon>Ligilactobacillus</taxon>
    </lineage>
</organism>
<evidence type="ECO:0000313" key="8">
    <source>
        <dbReference type="Proteomes" id="UP000182089"/>
    </source>
</evidence>
<dbReference type="SUPFAM" id="SSF51905">
    <property type="entry name" value="FAD/NAD(P)-binding domain"/>
    <property type="match status" value="1"/>
</dbReference>
<feature type="domain" description="FAD-dependent oxidoreductase 2 FAD-binding" evidence="6">
    <location>
        <begin position="7"/>
        <end position="425"/>
    </location>
</feature>
<dbReference type="PANTHER" id="PTHR43400:SF7">
    <property type="entry name" value="FAD-DEPENDENT OXIDOREDUCTASE 2 FAD BINDING DOMAIN-CONTAINING PROTEIN"/>
    <property type="match status" value="1"/>
</dbReference>
<keyword evidence="2 5" id="KW-0285">Flavoprotein</keyword>
<evidence type="ECO:0000256" key="4">
    <source>
        <dbReference type="ARBA" id="ARBA00023002"/>
    </source>
</evidence>
<protein>
    <submittedName>
        <fullName evidence="7">Fumarate reductase flavoprotein subunit</fullName>
    </submittedName>
</protein>
<dbReference type="InterPro" id="IPR003953">
    <property type="entry name" value="FAD-dep_OxRdtase_2_FAD-bd"/>
</dbReference>
<reference evidence="7 8" key="1">
    <citation type="submission" date="2016-10" db="EMBL/GenBank/DDBJ databases">
        <authorList>
            <person name="Varghese N."/>
            <person name="Submissions S."/>
        </authorList>
    </citation>
    <scope>NUCLEOTIDE SEQUENCE [LARGE SCALE GENOMIC DNA]</scope>
    <source>
        <strain evidence="7 8">WC1T17</strain>
    </source>
</reference>
<evidence type="ECO:0000313" key="7">
    <source>
        <dbReference type="EMBL" id="SEM77062.1"/>
    </source>
</evidence>
<dbReference type="Gene3D" id="3.50.50.60">
    <property type="entry name" value="FAD/NAD(P)-binding domain"/>
    <property type="match status" value="1"/>
</dbReference>
<evidence type="ECO:0000256" key="5">
    <source>
        <dbReference type="RuleBase" id="RU366062"/>
    </source>
</evidence>
<dbReference type="Pfam" id="PF00890">
    <property type="entry name" value="FAD_binding_2"/>
    <property type="match status" value="1"/>
</dbReference>
<evidence type="ECO:0000259" key="6">
    <source>
        <dbReference type="Pfam" id="PF00890"/>
    </source>
</evidence>
<dbReference type="NCBIfam" id="TIGR01813">
    <property type="entry name" value="flavo_cyto_c"/>
    <property type="match status" value="1"/>
</dbReference>
<comment type="caution">
    <text evidence="7">The sequence shown here is derived from an EMBL/GenBank/DDBJ whole genome shotgun (WGS) entry which is preliminary data.</text>
</comment>
<name>A0ABY1ACA9_9LACO</name>
<sequence>MKDKKADIIVVGAGCAGLVAAIQARELHQKVIVLEKMAQAGGNSMRASSGMNAAETIPQLKAGVIDDWHAFYAETLKGGGYLNDPSLLEYFASHSALAIDWLAAHGIILDDLTITGGMSVKRTHRPHSMAPVGAFLIKHLLKRAQELDIPVICQTKVQKLLQKDDRIVGVATNQGEFKAKAVILATGGFGASPALIQKYRPDLASFKTTNHQGATGDGLKLGLEIGAQLTQMELIQVHPTVNQDTDHAYLIGEAVRGEGAILVNQQGMRFVNELATRKVVSAAITALPEKSAYLLFDDQVKNRVKAIDFYQQKGLVKQAESIDSLAEMLKMDTAELASTVKRWNQMATAKKDRAFQRTTGLKVLSKKPYYAIHVAPAIHYTMGGLHINDKAEVFDQNGEIIGGLYACGEVCGGLHGNNRIGGNSIAETVIFGRQAGLQAVCNRERS</sequence>
<dbReference type="InterPro" id="IPR036188">
    <property type="entry name" value="FAD/NAD-bd_sf"/>
</dbReference>
<dbReference type="InterPro" id="IPR027477">
    <property type="entry name" value="Succ_DH/fumarate_Rdtase_cat_sf"/>
</dbReference>
<proteinExistence type="inferred from homology"/>
<accession>A0ABY1ACA9</accession>
<dbReference type="PANTHER" id="PTHR43400">
    <property type="entry name" value="FUMARATE REDUCTASE"/>
    <property type="match status" value="1"/>
</dbReference>
<dbReference type="PRINTS" id="PR00368">
    <property type="entry name" value="FADPNR"/>
</dbReference>